<organism evidence="7 8">
    <name type="scientific">Sandarakinorhabdus fusca</name>
    <dbReference type="NCBI Taxonomy" id="1439888"/>
    <lineage>
        <taxon>Bacteria</taxon>
        <taxon>Pseudomonadati</taxon>
        <taxon>Pseudomonadota</taxon>
        <taxon>Alphaproteobacteria</taxon>
        <taxon>Sphingomonadales</taxon>
        <taxon>Sphingosinicellaceae</taxon>
        <taxon>Sandarakinorhabdus</taxon>
    </lineage>
</organism>
<dbReference type="Pfam" id="PF01226">
    <property type="entry name" value="Form_Nir_trans"/>
    <property type="match status" value="1"/>
</dbReference>
<evidence type="ECO:0000256" key="6">
    <source>
        <dbReference type="SAM" id="Phobius"/>
    </source>
</evidence>
<comment type="caution">
    <text evidence="7">The sequence shown here is derived from an EMBL/GenBank/DDBJ whole genome shotgun (WGS) entry which is preliminary data.</text>
</comment>
<gene>
    <name evidence="7" type="ORF">F3168_09365</name>
</gene>
<dbReference type="InterPro" id="IPR000292">
    <property type="entry name" value="For/NO2_transpt"/>
</dbReference>
<reference evidence="7 8" key="1">
    <citation type="submission" date="2019-09" db="EMBL/GenBank/DDBJ databases">
        <title>Polymorphobacter sp. isolated from a lake in China.</title>
        <authorList>
            <person name="Liu Z."/>
        </authorList>
    </citation>
    <scope>NUCLEOTIDE SEQUENCE [LARGE SCALE GENOMIC DNA]</scope>
    <source>
        <strain evidence="7 8">D40P</strain>
    </source>
</reference>
<dbReference type="PROSITE" id="PS01006">
    <property type="entry name" value="FORMATE_NITRITE_TP_2"/>
    <property type="match status" value="1"/>
</dbReference>
<dbReference type="Gene3D" id="1.20.1080.10">
    <property type="entry name" value="Glycerol uptake facilitator protein"/>
    <property type="match status" value="1"/>
</dbReference>
<dbReference type="OrthoDB" id="9786493at2"/>
<evidence type="ECO:0000256" key="3">
    <source>
        <dbReference type="ARBA" id="ARBA00022989"/>
    </source>
</evidence>
<keyword evidence="2 6" id="KW-0812">Transmembrane</keyword>
<comment type="similarity">
    <text evidence="5">Belongs to the FNT transporter (TC 1.A.16) family.</text>
</comment>
<dbReference type="PANTHER" id="PTHR30520:SF6">
    <property type="entry name" value="FORMATE_NITRATE FAMILY TRANSPORTER (EUROFUNG)"/>
    <property type="match status" value="1"/>
</dbReference>
<keyword evidence="4 6" id="KW-0472">Membrane</keyword>
<dbReference type="InterPro" id="IPR024002">
    <property type="entry name" value="For/NO2_transpt_CS"/>
</dbReference>
<dbReference type="EMBL" id="WIOL01000003">
    <property type="protein sequence ID" value="MQT17470.1"/>
    <property type="molecule type" value="Genomic_DNA"/>
</dbReference>
<protein>
    <submittedName>
        <fullName evidence="7">Formate transporter FocA</fullName>
    </submittedName>
</protein>
<evidence type="ECO:0000256" key="4">
    <source>
        <dbReference type="ARBA" id="ARBA00023136"/>
    </source>
</evidence>
<proteinExistence type="inferred from homology"/>
<evidence type="ECO:0000313" key="8">
    <source>
        <dbReference type="Proteomes" id="UP000481327"/>
    </source>
</evidence>
<evidence type="ECO:0000256" key="2">
    <source>
        <dbReference type="ARBA" id="ARBA00022692"/>
    </source>
</evidence>
<feature type="transmembrane region" description="Helical" evidence="6">
    <location>
        <begin position="90"/>
        <end position="117"/>
    </location>
</feature>
<feature type="transmembrane region" description="Helical" evidence="6">
    <location>
        <begin position="123"/>
        <end position="145"/>
    </location>
</feature>
<dbReference type="AlphaFoldDB" id="A0A7C9GQC5"/>
<evidence type="ECO:0000313" key="7">
    <source>
        <dbReference type="EMBL" id="MQT17470.1"/>
    </source>
</evidence>
<dbReference type="PROSITE" id="PS01005">
    <property type="entry name" value="FORMATE_NITRITE_TP_1"/>
    <property type="match status" value="1"/>
</dbReference>
<keyword evidence="3 6" id="KW-1133">Transmembrane helix</keyword>
<dbReference type="Proteomes" id="UP000481327">
    <property type="component" value="Unassembled WGS sequence"/>
</dbReference>
<feature type="transmembrane region" description="Helical" evidence="6">
    <location>
        <begin position="157"/>
        <end position="180"/>
    </location>
</feature>
<keyword evidence="8" id="KW-1185">Reference proteome</keyword>
<dbReference type="PANTHER" id="PTHR30520">
    <property type="entry name" value="FORMATE TRANSPORTER-RELATED"/>
    <property type="match status" value="1"/>
</dbReference>
<feature type="transmembrane region" description="Helical" evidence="6">
    <location>
        <begin position="222"/>
        <end position="243"/>
    </location>
</feature>
<feature type="transmembrane region" description="Helical" evidence="6">
    <location>
        <begin position="186"/>
        <end position="210"/>
    </location>
</feature>
<comment type="subcellular location">
    <subcellularLocation>
        <location evidence="1">Membrane</location>
        <topology evidence="1">Multi-pass membrane protein</topology>
    </subcellularLocation>
</comment>
<evidence type="ECO:0000256" key="1">
    <source>
        <dbReference type="ARBA" id="ARBA00004141"/>
    </source>
</evidence>
<dbReference type="GO" id="GO:0015499">
    <property type="term" value="F:formate transmembrane transporter activity"/>
    <property type="evidence" value="ECO:0007669"/>
    <property type="project" value="TreeGrafter"/>
</dbReference>
<evidence type="ECO:0000256" key="5">
    <source>
        <dbReference type="ARBA" id="ARBA00049660"/>
    </source>
</evidence>
<feature type="transmembrane region" description="Helical" evidence="6">
    <location>
        <begin position="317"/>
        <end position="337"/>
    </location>
</feature>
<sequence>MRCRFAAAGGNARRRGRFPYHGCRPPGRCPSGHQGRRGDDSHARFVCPQRFLLMPDAAAPAVAESVDLRAPDAIAAEASEKGEAKAQLDFGVLAILALLAGVYISFGGLFAIVALAGADGVTAFGAAQLLAGLAFSLGLILVLLAGAELFTGNTLLIVAWAQGKVAMAAVLRALGLAYGFNFAGSLIVAAIVVAAGVHMAGGGAVGIAALEMADGKAKLAFGPALASGILANMLVCLAVWLSFGARSAADKILVIIPPITAFVSAGLEHSIANMFILPFAWGVKQFADPGFWTMTGATAAQYAAVTPSAFIGNLVPVTIGNIIGGFAVGAGYWFAYLRPRPR</sequence>
<dbReference type="GO" id="GO:0005886">
    <property type="term" value="C:plasma membrane"/>
    <property type="evidence" value="ECO:0007669"/>
    <property type="project" value="TreeGrafter"/>
</dbReference>
<dbReference type="InterPro" id="IPR023271">
    <property type="entry name" value="Aquaporin-like"/>
</dbReference>
<name>A0A7C9GQC5_9SPHN</name>
<accession>A0A7C9GQC5</accession>